<feature type="region of interest" description="Disordered" evidence="1">
    <location>
        <begin position="61"/>
        <end position="113"/>
    </location>
</feature>
<accession>A0A3N1ZX80</accession>
<protein>
    <submittedName>
        <fullName evidence="2">Uncharacterized protein</fullName>
    </submittedName>
</protein>
<comment type="caution">
    <text evidence="2">The sequence shown here is derived from an EMBL/GenBank/DDBJ whole genome shotgun (WGS) entry which is preliminary data.</text>
</comment>
<reference evidence="2 3" key="1">
    <citation type="submission" date="2018-11" db="EMBL/GenBank/DDBJ databases">
        <title>Sequencing the genomes of 1000 actinobacteria strains.</title>
        <authorList>
            <person name="Klenk H.-P."/>
        </authorList>
    </citation>
    <scope>NUCLEOTIDE SEQUENCE [LARGE SCALE GENOMIC DNA]</scope>
    <source>
        <strain evidence="2 3">DSM 10546</strain>
    </source>
</reference>
<organism evidence="2 3">
    <name type="scientific">Luteococcus japonicus</name>
    <dbReference type="NCBI Taxonomy" id="33984"/>
    <lineage>
        <taxon>Bacteria</taxon>
        <taxon>Bacillati</taxon>
        <taxon>Actinomycetota</taxon>
        <taxon>Actinomycetes</taxon>
        <taxon>Propionibacteriales</taxon>
        <taxon>Propionibacteriaceae</taxon>
        <taxon>Luteococcus</taxon>
    </lineage>
</organism>
<dbReference type="Proteomes" id="UP000275749">
    <property type="component" value="Unassembled WGS sequence"/>
</dbReference>
<evidence type="ECO:0000313" key="2">
    <source>
        <dbReference type="EMBL" id="ROR55444.1"/>
    </source>
</evidence>
<name>A0A3N1ZX80_9ACTN</name>
<sequence>MDGFDLLLVADALRESLTERGFTHARVAGLVASGGTLPVGLTLFQWLGWRARTSQLCLVPPGDSNCAGDTPAPERFGPGKVQREPKHRSSSGDVCHRANHQYNEGGEGRSRGP</sequence>
<gene>
    <name evidence="2" type="ORF">EDD41_2718</name>
</gene>
<evidence type="ECO:0000256" key="1">
    <source>
        <dbReference type="SAM" id="MobiDB-lite"/>
    </source>
</evidence>
<dbReference type="AlphaFoldDB" id="A0A3N1ZX80"/>
<proteinExistence type="predicted"/>
<dbReference type="EMBL" id="RKHG01000001">
    <property type="protein sequence ID" value="ROR55444.1"/>
    <property type="molecule type" value="Genomic_DNA"/>
</dbReference>
<evidence type="ECO:0000313" key="3">
    <source>
        <dbReference type="Proteomes" id="UP000275749"/>
    </source>
</evidence>